<dbReference type="RefSeq" id="WP_098517573.1">
    <property type="nucleotide sequence ID" value="NZ_NUVX01000075.1"/>
</dbReference>
<feature type="compositionally biased region" description="Polar residues" evidence="2">
    <location>
        <begin position="239"/>
        <end position="269"/>
    </location>
</feature>
<dbReference type="GO" id="GO:0003677">
    <property type="term" value="F:DNA binding"/>
    <property type="evidence" value="ECO:0007669"/>
    <property type="project" value="InterPro"/>
</dbReference>
<sequence>MLANALKSLHDFIFEDNGDAKSDNEIVEKLDSLTKEHNLKPEISLYQYHNLFAKLKLEIVEKELKDKNKKNARGDIQEKPKRGGKDWMPAERGILWFYINQAQEVEGLNYGEAEKNISAILDKTTSGVRYKYYQIKERVDKGEDLQTVLSQARKGKKTVVAVGNNTVITSENTVKRGPGRPRKTEVQVNSETTTVKRGPGRPKKVITEETPVVAIQETAQVNSERKEVQQEVSKVEQVPSTQNQKSVVKSEEVTTSAPTNTKAPNNDASLSNNYKNEFVDYNINKPKADRSIFNILSSLINNFRVIGEEAETLNAKDELTNLLNGLETLSIIAASNAHNAQQQQQAEKRIAELEAALAKEKSDYEMLAKDFDMIRKENQMIVEEYDRKCEQRHAALEDAFKVFKNTHNHFFGLPEERQIMEFLDYKERVALQSKRMEEAISKDKEIGFNSQPSQRFLVDIKDGMLKTKTV</sequence>
<reference evidence="3 4" key="1">
    <citation type="submission" date="2017-09" db="EMBL/GenBank/DDBJ databases">
        <title>Large-scale bioinformatics analysis of Bacillus genomes uncovers conserved roles of natural products in bacterial physiology.</title>
        <authorList>
            <consortium name="Agbiome Team Llc"/>
            <person name="Bleich R.M."/>
            <person name="Grubbs K.J."/>
            <person name="Santa Maria K.C."/>
            <person name="Allen S.E."/>
            <person name="Farag S."/>
            <person name="Shank E.A."/>
            <person name="Bowers A."/>
        </authorList>
    </citation>
    <scope>NUCLEOTIDE SEQUENCE [LARGE SCALE GENOMIC DNA]</scope>
    <source>
        <strain evidence="3 4">AFS085496</strain>
    </source>
</reference>
<dbReference type="InterPro" id="IPR017956">
    <property type="entry name" value="AT_hook_DNA-bd_motif"/>
</dbReference>
<comment type="caution">
    <text evidence="3">The sequence shown here is derived from an EMBL/GenBank/DDBJ whole genome shotgun (WGS) entry which is preliminary data.</text>
</comment>
<evidence type="ECO:0000313" key="4">
    <source>
        <dbReference type="Proteomes" id="UP000224003"/>
    </source>
</evidence>
<organism evidence="3 4">
    <name type="scientific">Bacillus thuringiensis</name>
    <dbReference type="NCBI Taxonomy" id="1428"/>
    <lineage>
        <taxon>Bacteria</taxon>
        <taxon>Bacillati</taxon>
        <taxon>Bacillota</taxon>
        <taxon>Bacilli</taxon>
        <taxon>Bacillales</taxon>
        <taxon>Bacillaceae</taxon>
        <taxon>Bacillus</taxon>
        <taxon>Bacillus cereus group</taxon>
    </lineage>
</organism>
<accession>A0A9X6WII0</accession>
<feature type="compositionally biased region" description="Polar residues" evidence="2">
    <location>
        <begin position="186"/>
        <end position="195"/>
    </location>
</feature>
<dbReference type="EMBL" id="NUVX01000075">
    <property type="protein sequence ID" value="PFJ30262.1"/>
    <property type="molecule type" value="Genomic_DNA"/>
</dbReference>
<feature type="coiled-coil region" evidence="1">
    <location>
        <begin position="336"/>
        <end position="370"/>
    </location>
</feature>
<feature type="region of interest" description="Disordered" evidence="2">
    <location>
        <begin position="218"/>
        <end position="269"/>
    </location>
</feature>
<dbReference type="SMART" id="SM00384">
    <property type="entry name" value="AT_hook"/>
    <property type="match status" value="2"/>
</dbReference>
<proteinExistence type="predicted"/>
<feature type="region of interest" description="Disordered" evidence="2">
    <location>
        <begin position="171"/>
        <end position="203"/>
    </location>
</feature>
<gene>
    <name evidence="3" type="ORF">COJ15_31135</name>
</gene>
<dbReference type="AlphaFoldDB" id="A0A9X6WII0"/>
<evidence type="ECO:0000256" key="1">
    <source>
        <dbReference type="SAM" id="Coils"/>
    </source>
</evidence>
<dbReference type="Proteomes" id="UP000224003">
    <property type="component" value="Unassembled WGS sequence"/>
</dbReference>
<keyword evidence="1" id="KW-0175">Coiled coil</keyword>
<evidence type="ECO:0000256" key="2">
    <source>
        <dbReference type="SAM" id="MobiDB-lite"/>
    </source>
</evidence>
<name>A0A9X6WII0_BACTU</name>
<evidence type="ECO:0000313" key="3">
    <source>
        <dbReference type="EMBL" id="PFJ30262.1"/>
    </source>
</evidence>
<protein>
    <submittedName>
        <fullName evidence="3">Uncharacterized protein</fullName>
    </submittedName>
</protein>